<comment type="caution">
    <text evidence="1">The sequence shown here is derived from an EMBL/GenBank/DDBJ whole genome shotgun (WGS) entry which is preliminary data.</text>
</comment>
<reference evidence="1" key="2">
    <citation type="journal article" date="2022" name="New Phytol.">
        <title>Evolutionary transition to the ectomycorrhizal habit in the genomes of a hyperdiverse lineage of mushroom-forming fungi.</title>
        <authorList>
            <person name="Looney B."/>
            <person name="Miyauchi S."/>
            <person name="Morin E."/>
            <person name="Drula E."/>
            <person name="Courty P.E."/>
            <person name="Kohler A."/>
            <person name="Kuo A."/>
            <person name="LaButti K."/>
            <person name="Pangilinan J."/>
            <person name="Lipzen A."/>
            <person name="Riley R."/>
            <person name="Andreopoulos W."/>
            <person name="He G."/>
            <person name="Johnson J."/>
            <person name="Nolan M."/>
            <person name="Tritt A."/>
            <person name="Barry K.W."/>
            <person name="Grigoriev I.V."/>
            <person name="Nagy L.G."/>
            <person name="Hibbett D."/>
            <person name="Henrissat B."/>
            <person name="Matheny P.B."/>
            <person name="Labbe J."/>
            <person name="Martin F.M."/>
        </authorList>
    </citation>
    <scope>NUCLEOTIDE SEQUENCE</scope>
    <source>
        <strain evidence="1">EC-137</strain>
    </source>
</reference>
<proteinExistence type="predicted"/>
<keyword evidence="2" id="KW-1185">Reference proteome</keyword>
<evidence type="ECO:0000313" key="1">
    <source>
        <dbReference type="EMBL" id="KAI0033517.1"/>
    </source>
</evidence>
<dbReference type="Proteomes" id="UP000814128">
    <property type="component" value="Unassembled WGS sequence"/>
</dbReference>
<sequence length="286" mass="31895">MSKLDRDAANFKNSLAKVNTQSWHSTQASSSSVAAASANPDKKKRPKQDVVFSQPADTGSGRYRQTQLIYAAQEGPRRLSDIAMYSSTPLMEDSTLREMFFNHPSVIWDPKMELAKFKHQFDISNKTQLLTEIKRHSKGGNGLNVKLLKESWKPTPAAIEEFEKTGDVLATRAGKDGQMKHVFANELKEEDPTKWREGPNNTGLCVEKEFLDLWHSLKVPNDVDLLKQLANEGLQATAAEATAVKVPTTKKKGKKNAPRNRQAKITNLHLKGSGIDLTRNYVPPSK</sequence>
<reference evidence="1" key="1">
    <citation type="submission" date="2021-02" db="EMBL/GenBank/DDBJ databases">
        <authorList>
            <consortium name="DOE Joint Genome Institute"/>
            <person name="Ahrendt S."/>
            <person name="Looney B.P."/>
            <person name="Miyauchi S."/>
            <person name="Morin E."/>
            <person name="Drula E."/>
            <person name="Courty P.E."/>
            <person name="Chicoki N."/>
            <person name="Fauchery L."/>
            <person name="Kohler A."/>
            <person name="Kuo A."/>
            <person name="Labutti K."/>
            <person name="Pangilinan J."/>
            <person name="Lipzen A."/>
            <person name="Riley R."/>
            <person name="Andreopoulos W."/>
            <person name="He G."/>
            <person name="Johnson J."/>
            <person name="Barry K.W."/>
            <person name="Grigoriev I.V."/>
            <person name="Nagy L."/>
            <person name="Hibbett D."/>
            <person name="Henrissat B."/>
            <person name="Matheny P.B."/>
            <person name="Labbe J."/>
            <person name="Martin F."/>
        </authorList>
    </citation>
    <scope>NUCLEOTIDE SEQUENCE</scope>
    <source>
        <strain evidence="1">EC-137</strain>
    </source>
</reference>
<dbReference type="EMBL" id="MU273518">
    <property type="protein sequence ID" value="KAI0033517.1"/>
    <property type="molecule type" value="Genomic_DNA"/>
</dbReference>
<gene>
    <name evidence="1" type="ORF">K488DRAFT_84876</name>
</gene>
<evidence type="ECO:0000313" key="2">
    <source>
        <dbReference type="Proteomes" id="UP000814128"/>
    </source>
</evidence>
<organism evidence="1 2">
    <name type="scientific">Vararia minispora EC-137</name>
    <dbReference type="NCBI Taxonomy" id="1314806"/>
    <lineage>
        <taxon>Eukaryota</taxon>
        <taxon>Fungi</taxon>
        <taxon>Dikarya</taxon>
        <taxon>Basidiomycota</taxon>
        <taxon>Agaricomycotina</taxon>
        <taxon>Agaricomycetes</taxon>
        <taxon>Russulales</taxon>
        <taxon>Lachnocladiaceae</taxon>
        <taxon>Vararia</taxon>
    </lineage>
</organism>
<name>A0ACB8QP49_9AGAM</name>
<accession>A0ACB8QP49</accession>
<protein>
    <submittedName>
        <fullName evidence="1">Transcription initiation factor IIE subunit beta</fullName>
    </submittedName>
</protein>